<accession>A0A1I6KAW4</accession>
<dbReference type="AlphaFoldDB" id="A0A1I6KAW4"/>
<keyword evidence="1" id="KW-0378">Hydrolase</keyword>
<organism evidence="2 3">
    <name type="scientific">[Clostridium] aminophilum</name>
    <dbReference type="NCBI Taxonomy" id="1526"/>
    <lineage>
        <taxon>Bacteria</taxon>
        <taxon>Bacillati</taxon>
        <taxon>Bacillota</taxon>
        <taxon>Clostridia</taxon>
        <taxon>Lachnospirales</taxon>
        <taxon>Lachnospiraceae</taxon>
    </lineage>
</organism>
<evidence type="ECO:0000313" key="3">
    <source>
        <dbReference type="Proteomes" id="UP000214760"/>
    </source>
</evidence>
<name>A0A1I6KAW4_9FIRM</name>
<dbReference type="GO" id="GO:0016787">
    <property type="term" value="F:hydrolase activity"/>
    <property type="evidence" value="ECO:0007669"/>
    <property type="project" value="UniProtKB-KW"/>
</dbReference>
<dbReference type="EMBL" id="FOZC01000016">
    <property type="protein sequence ID" value="SFR88349.1"/>
    <property type="molecule type" value="Genomic_DNA"/>
</dbReference>
<sequence>MRANDYDRYRREARAYNRRLIGNPPGGPLAGLEREEYERLLNPGGSGVMGQIFIPKLHCCLPIYHGMQSEVCPDGMEHMPGSSLPVGGPGTHTVLSVNRSVFPIGITGKTACLSVGDVFRICVLGETLIYRIERVSIDDSAAPMEFRIDPAKDCCTLFSLHCRGDFGHWIRMHGVRRELFPLTEEKRIRRLYQPVFTSLEERRFPVGLRTWATDVGRNGEIWNRHVDGSGLAL</sequence>
<dbReference type="NCBIfam" id="TIGR01076">
    <property type="entry name" value="sortase_fam"/>
    <property type="match status" value="1"/>
</dbReference>
<dbReference type="Gene3D" id="2.40.260.10">
    <property type="entry name" value="Sortase"/>
    <property type="match status" value="1"/>
</dbReference>
<gene>
    <name evidence="2" type="ORF">SAMN02910262_02412</name>
</gene>
<dbReference type="Proteomes" id="UP000214760">
    <property type="component" value="Unassembled WGS sequence"/>
</dbReference>
<dbReference type="RefSeq" id="WP_051684784.1">
    <property type="nucleotide sequence ID" value="NZ_FOZC01000016.1"/>
</dbReference>
<protein>
    <submittedName>
        <fullName evidence="2">Sortase A</fullName>
    </submittedName>
</protein>
<dbReference type="InterPro" id="IPR023365">
    <property type="entry name" value="Sortase_dom-sf"/>
</dbReference>
<dbReference type="SUPFAM" id="SSF63817">
    <property type="entry name" value="Sortase"/>
    <property type="match status" value="1"/>
</dbReference>
<proteinExistence type="predicted"/>
<evidence type="ECO:0000256" key="1">
    <source>
        <dbReference type="ARBA" id="ARBA00022801"/>
    </source>
</evidence>
<dbReference type="InterPro" id="IPR005754">
    <property type="entry name" value="Sortase"/>
</dbReference>
<evidence type="ECO:0000313" key="2">
    <source>
        <dbReference type="EMBL" id="SFR88349.1"/>
    </source>
</evidence>
<reference evidence="2 3" key="1">
    <citation type="submission" date="2016-10" db="EMBL/GenBank/DDBJ databases">
        <authorList>
            <person name="de Groot N.N."/>
        </authorList>
    </citation>
    <scope>NUCLEOTIDE SEQUENCE [LARGE SCALE GENOMIC DNA]</scope>
    <source>
        <strain evidence="2 3">F</strain>
    </source>
</reference>